<comment type="caution">
    <text evidence="14">The sequence shown here is derived from an EMBL/GenBank/DDBJ whole genome shotgun (WGS) entry which is preliminary data.</text>
</comment>
<keyword evidence="7" id="KW-0805">Transcription regulation</keyword>
<keyword evidence="4" id="KW-0479">Metal-binding</keyword>
<gene>
    <name evidence="14" type="primary">TAF1B_1</name>
    <name evidence="14" type="ORF">FJT64_005657</name>
</gene>
<evidence type="ECO:0000256" key="3">
    <source>
        <dbReference type="ARBA" id="ARBA00018994"/>
    </source>
</evidence>
<dbReference type="PANTHER" id="PTHR31576">
    <property type="entry name" value="TATA BOX-BINDING PROTEIN-ASSOCIATED FACTOR RNA POLYMERASE I SUBUNIT B"/>
    <property type="match status" value="1"/>
</dbReference>
<dbReference type="GO" id="GO:0042790">
    <property type="term" value="P:nucleolar large rRNA transcription by RNA polymerase I"/>
    <property type="evidence" value="ECO:0007669"/>
    <property type="project" value="TreeGrafter"/>
</dbReference>
<keyword evidence="5" id="KW-0863">Zinc-finger</keyword>
<evidence type="ECO:0000256" key="8">
    <source>
        <dbReference type="ARBA" id="ARBA00023125"/>
    </source>
</evidence>
<sequence length="653" mass="74508">MTVCDVCGGDQFSAHDGFYFCDECHTQSQDIRDLATDDDFVQTGMSSRNFVISDATRAKRQRQKERKAKQRVARIKITPKEVLNLLLHRWSAALVARGAPAQLTEATAQLWEVVLRSGRANTRMFRGVTAAVMLLWLALVDCEPLCRLSDVFRWSRQGVLPVLTARNEMPEDVSTDRCNTFVVGKLMNMAKIREQLSSMVNKLGLPPPPQPSLHRLLRRLLDELVLPTQLADVVTNVARLGSPPDTYMPEASALAMLLITLKMLLGLDDATEVRNSEVAKARNDAIADGPRWFVFTEWLAFMRELRAEASEQDYVELDTADRELETMPGLDYCRHHHRQLLFDYVRREGTFRALEKVSTFQNYNSAEYRLQLMKLFGRVLTPQMPPPPSESDDLLRPVASRLEHHGGELLRRANEFRQSRVDYLLDDSHVRALKAEGVAVAVTLTAARQRIPSEVSILRPSQTEGVRAWSRDIVLVDDPDEAGDMQRRIRERHPAPWRRPPLDDLRLFRPFDEIWRLPQAWMGVPPYRPDYMTEAGALPINYRCLLELLAASIDVVPFHFLRDVVRAEAAVVGMEFLVFNARARREGMDPKVLRFRAKRNKGYYKHWKRKVAKKRTSEGAEPDSKEAEPDSEGIAPTSESRPGQTQDGLFIEM</sequence>
<comment type="similarity">
    <text evidence="2">Belongs to the RRN7/TAF1B family.</text>
</comment>
<reference evidence="14 15" key="1">
    <citation type="submission" date="2019-07" db="EMBL/GenBank/DDBJ databases">
        <title>Draft genome assembly of a fouling barnacle, Amphibalanus amphitrite (Darwin, 1854): The first reference genome for Thecostraca.</title>
        <authorList>
            <person name="Kim W."/>
        </authorList>
    </citation>
    <scope>NUCLEOTIDE SEQUENCE [LARGE SCALE GENOMIC DNA]</scope>
    <source>
        <strain evidence="14">SNU_AA5</strain>
        <tissue evidence="14">Soma without cirri and trophi</tissue>
    </source>
</reference>
<comment type="subcellular location">
    <subcellularLocation>
        <location evidence="1">Nucleus</location>
        <location evidence="1">Nucleolus</location>
    </subcellularLocation>
</comment>
<dbReference type="InterPro" id="IPR021752">
    <property type="entry name" value="TF_Rrn7_Zf"/>
</dbReference>
<evidence type="ECO:0000256" key="6">
    <source>
        <dbReference type="ARBA" id="ARBA00022833"/>
    </source>
</evidence>
<keyword evidence="10" id="KW-0539">Nucleus</keyword>
<keyword evidence="15" id="KW-1185">Reference proteome</keyword>
<dbReference type="GO" id="GO:0005668">
    <property type="term" value="C:RNA polymerase transcription factor SL1 complex"/>
    <property type="evidence" value="ECO:0007669"/>
    <property type="project" value="TreeGrafter"/>
</dbReference>
<evidence type="ECO:0000256" key="1">
    <source>
        <dbReference type="ARBA" id="ARBA00004604"/>
    </source>
</evidence>
<name>A0A6A4W4E9_AMPAM</name>
<dbReference type="EMBL" id="VIIS01001525">
    <property type="protein sequence ID" value="KAF0296918.1"/>
    <property type="molecule type" value="Genomic_DNA"/>
</dbReference>
<evidence type="ECO:0000256" key="10">
    <source>
        <dbReference type="ARBA" id="ARBA00023242"/>
    </source>
</evidence>
<evidence type="ECO:0000313" key="14">
    <source>
        <dbReference type="EMBL" id="KAF0296918.1"/>
    </source>
</evidence>
<evidence type="ECO:0000256" key="7">
    <source>
        <dbReference type="ARBA" id="ARBA00023015"/>
    </source>
</evidence>
<evidence type="ECO:0000256" key="11">
    <source>
        <dbReference type="ARBA" id="ARBA00032500"/>
    </source>
</evidence>
<protein>
    <recommendedName>
        <fullName evidence="3">TATA box-binding protein-associated factor RNA polymerase I subunit B</fullName>
    </recommendedName>
    <alternativeName>
        <fullName evidence="11">TATA box-binding protein-associated factor 1B</fullName>
    </alternativeName>
</protein>
<dbReference type="InterPro" id="IPR033599">
    <property type="entry name" value="TAF1B/Rrn7"/>
</dbReference>
<accession>A0A6A4W4E9</accession>
<dbReference type="GO" id="GO:0001164">
    <property type="term" value="F:RNA polymerase I core promoter sequence-specific DNA binding"/>
    <property type="evidence" value="ECO:0007669"/>
    <property type="project" value="InterPro"/>
</dbReference>
<dbReference type="Pfam" id="PF11781">
    <property type="entry name" value="Zn_ribbon_RRN7"/>
    <property type="match status" value="1"/>
</dbReference>
<feature type="region of interest" description="Disordered" evidence="12">
    <location>
        <begin position="611"/>
        <end position="653"/>
    </location>
</feature>
<dbReference type="Proteomes" id="UP000440578">
    <property type="component" value="Unassembled WGS sequence"/>
</dbReference>
<evidence type="ECO:0000313" key="15">
    <source>
        <dbReference type="Proteomes" id="UP000440578"/>
    </source>
</evidence>
<evidence type="ECO:0000256" key="2">
    <source>
        <dbReference type="ARBA" id="ARBA00006899"/>
    </source>
</evidence>
<dbReference type="OrthoDB" id="10069252at2759"/>
<feature type="compositionally biased region" description="Basic and acidic residues" evidence="12">
    <location>
        <begin position="615"/>
        <end position="628"/>
    </location>
</feature>
<evidence type="ECO:0000256" key="4">
    <source>
        <dbReference type="ARBA" id="ARBA00022723"/>
    </source>
</evidence>
<keyword evidence="8" id="KW-0238">DNA-binding</keyword>
<evidence type="ECO:0000256" key="5">
    <source>
        <dbReference type="ARBA" id="ARBA00022771"/>
    </source>
</evidence>
<dbReference type="GO" id="GO:0070860">
    <property type="term" value="C:RNA polymerase I core factor complex"/>
    <property type="evidence" value="ECO:0007669"/>
    <property type="project" value="InterPro"/>
</dbReference>
<proteinExistence type="inferred from homology"/>
<evidence type="ECO:0000256" key="9">
    <source>
        <dbReference type="ARBA" id="ARBA00023163"/>
    </source>
</evidence>
<dbReference type="AlphaFoldDB" id="A0A6A4W4E9"/>
<keyword evidence="6" id="KW-0862">Zinc</keyword>
<keyword evidence="9" id="KW-0804">Transcription</keyword>
<feature type="compositionally biased region" description="Polar residues" evidence="12">
    <location>
        <begin position="637"/>
        <end position="647"/>
    </location>
</feature>
<feature type="domain" description="RRN7-type" evidence="13">
    <location>
        <begin position="3"/>
        <end position="28"/>
    </location>
</feature>
<evidence type="ECO:0000256" key="12">
    <source>
        <dbReference type="SAM" id="MobiDB-lite"/>
    </source>
</evidence>
<organism evidence="14 15">
    <name type="scientific">Amphibalanus amphitrite</name>
    <name type="common">Striped barnacle</name>
    <name type="synonym">Balanus amphitrite</name>
    <dbReference type="NCBI Taxonomy" id="1232801"/>
    <lineage>
        <taxon>Eukaryota</taxon>
        <taxon>Metazoa</taxon>
        <taxon>Ecdysozoa</taxon>
        <taxon>Arthropoda</taxon>
        <taxon>Crustacea</taxon>
        <taxon>Multicrustacea</taxon>
        <taxon>Cirripedia</taxon>
        <taxon>Thoracica</taxon>
        <taxon>Thoracicalcarea</taxon>
        <taxon>Balanomorpha</taxon>
        <taxon>Balanoidea</taxon>
        <taxon>Balanidae</taxon>
        <taxon>Amphibalaninae</taxon>
        <taxon>Amphibalanus</taxon>
    </lineage>
</organism>
<dbReference type="PANTHER" id="PTHR31576:SF2">
    <property type="entry name" value="TATA BOX-BINDING PROTEIN-ASSOCIATED FACTOR RNA POLYMERASE I SUBUNIT B"/>
    <property type="match status" value="1"/>
</dbReference>
<dbReference type="GO" id="GO:0008270">
    <property type="term" value="F:zinc ion binding"/>
    <property type="evidence" value="ECO:0007669"/>
    <property type="project" value="UniProtKB-KW"/>
</dbReference>
<evidence type="ECO:0000259" key="13">
    <source>
        <dbReference type="Pfam" id="PF11781"/>
    </source>
</evidence>